<keyword evidence="2" id="KW-1185">Reference proteome</keyword>
<gene>
    <name evidence="1" type="ORF">ACFOZ5_02500</name>
</gene>
<dbReference type="EMBL" id="JBHSDI010000001">
    <property type="protein sequence ID" value="MFC4257897.1"/>
    <property type="molecule type" value="Genomic_DNA"/>
</dbReference>
<reference evidence="2" key="1">
    <citation type="journal article" date="2019" name="Int. J. Syst. Evol. Microbiol.">
        <title>The Global Catalogue of Microorganisms (GCM) 10K type strain sequencing project: providing services to taxonomists for standard genome sequencing and annotation.</title>
        <authorList>
            <consortium name="The Broad Institute Genomics Platform"/>
            <consortium name="The Broad Institute Genome Sequencing Center for Infectious Disease"/>
            <person name="Wu L."/>
            <person name="Ma J."/>
        </authorList>
    </citation>
    <scope>NUCLEOTIDE SEQUENCE [LARGE SCALE GENOMIC DNA]</scope>
    <source>
        <strain evidence="2">CECT 7297</strain>
    </source>
</reference>
<proteinExistence type="predicted"/>
<dbReference type="Proteomes" id="UP001595798">
    <property type="component" value="Unassembled WGS sequence"/>
</dbReference>
<evidence type="ECO:0000313" key="2">
    <source>
        <dbReference type="Proteomes" id="UP001595798"/>
    </source>
</evidence>
<dbReference type="RefSeq" id="WP_379885173.1">
    <property type="nucleotide sequence ID" value="NZ_JBHSDI010000001.1"/>
</dbReference>
<evidence type="ECO:0008006" key="3">
    <source>
        <dbReference type="Google" id="ProtNLM"/>
    </source>
</evidence>
<accession>A0ABV8QEE4</accession>
<comment type="caution">
    <text evidence="1">The sequence shown here is derived from an EMBL/GenBank/DDBJ whole genome shotgun (WGS) entry which is preliminary data.</text>
</comment>
<organism evidence="1 2">
    <name type="scientific">Marinobacter lacisalsi</name>
    <dbReference type="NCBI Taxonomy" id="475979"/>
    <lineage>
        <taxon>Bacteria</taxon>
        <taxon>Pseudomonadati</taxon>
        <taxon>Pseudomonadota</taxon>
        <taxon>Gammaproteobacteria</taxon>
        <taxon>Pseudomonadales</taxon>
        <taxon>Marinobacteraceae</taxon>
        <taxon>Marinobacter</taxon>
    </lineage>
</organism>
<protein>
    <recommendedName>
        <fullName evidence="3">HipA-like C-terminal domain-containing protein</fullName>
    </recommendedName>
</protein>
<sequence>MMMGNWGRQSNLQNAVSACERFGLSGDEAKALIAEMTAIVRDNWKQVFSDSGVPEGDLHYLAQATLMNESVFYDLT</sequence>
<name>A0ABV8QEE4_9GAMM</name>
<evidence type="ECO:0000313" key="1">
    <source>
        <dbReference type="EMBL" id="MFC4257897.1"/>
    </source>
</evidence>